<reference evidence="2" key="1">
    <citation type="submission" date="2022-10" db="EMBL/GenBank/DDBJ databases">
        <title>Genome assembly of Pristionchus species.</title>
        <authorList>
            <person name="Yoshida K."/>
            <person name="Sommer R.J."/>
        </authorList>
    </citation>
    <scope>NUCLEOTIDE SEQUENCE [LARGE SCALE GENOMIC DNA]</scope>
    <source>
        <strain evidence="2">RS5460</strain>
    </source>
</reference>
<dbReference type="Proteomes" id="UP001328107">
    <property type="component" value="Unassembled WGS sequence"/>
</dbReference>
<dbReference type="AlphaFoldDB" id="A0AAN4ZH27"/>
<accession>A0AAN4ZH27</accession>
<feature type="non-terminal residue" evidence="1">
    <location>
        <position position="67"/>
    </location>
</feature>
<organism evidence="1 2">
    <name type="scientific">Pristionchus mayeri</name>
    <dbReference type="NCBI Taxonomy" id="1317129"/>
    <lineage>
        <taxon>Eukaryota</taxon>
        <taxon>Metazoa</taxon>
        <taxon>Ecdysozoa</taxon>
        <taxon>Nematoda</taxon>
        <taxon>Chromadorea</taxon>
        <taxon>Rhabditida</taxon>
        <taxon>Rhabditina</taxon>
        <taxon>Diplogasteromorpha</taxon>
        <taxon>Diplogasteroidea</taxon>
        <taxon>Neodiplogasteridae</taxon>
        <taxon>Pristionchus</taxon>
    </lineage>
</organism>
<dbReference type="EMBL" id="BTRK01000002">
    <property type="protein sequence ID" value="GMR38951.1"/>
    <property type="molecule type" value="Genomic_DNA"/>
</dbReference>
<comment type="caution">
    <text evidence="1">The sequence shown here is derived from an EMBL/GenBank/DDBJ whole genome shotgun (WGS) entry which is preliminary data.</text>
</comment>
<keyword evidence="2" id="KW-1185">Reference proteome</keyword>
<dbReference type="GO" id="GO:0008080">
    <property type="term" value="F:N-acetyltransferase activity"/>
    <property type="evidence" value="ECO:0007669"/>
    <property type="project" value="TreeGrafter"/>
</dbReference>
<gene>
    <name evidence="1" type="ORF">PMAYCL1PPCAC_09146</name>
</gene>
<evidence type="ECO:0000313" key="1">
    <source>
        <dbReference type="EMBL" id="GMR38951.1"/>
    </source>
</evidence>
<protein>
    <submittedName>
        <fullName evidence="1">Uncharacterized protein</fullName>
    </submittedName>
</protein>
<proteinExistence type="predicted"/>
<name>A0AAN4ZH27_9BILA</name>
<evidence type="ECO:0000313" key="2">
    <source>
        <dbReference type="Proteomes" id="UP001328107"/>
    </source>
</evidence>
<dbReference type="PANTHER" id="PTHR20905">
    <property type="entry name" value="N-ACETYLTRANSFERASE-RELATED"/>
    <property type="match status" value="1"/>
</dbReference>
<sequence>MKVYVDRAHHKAGLFQFWLDYDMSYRNLAKQTGANYYGVVCSAHATKVWCKKLGFTHAVSSADYVVN</sequence>
<dbReference type="PANTHER" id="PTHR20905:SF30">
    <property type="entry name" value="N-ACETYLTRANSFERASE DOMAIN-CONTAINING PROTEIN"/>
    <property type="match status" value="1"/>
</dbReference>